<proteinExistence type="inferred from homology"/>
<gene>
    <name evidence="7" type="ORF">UFOPK1906_01305</name>
    <name evidence="8" type="ORF">UFOPK2624_01039</name>
    <name evidence="9" type="ORF">UFOPK3927_00319</name>
    <name evidence="6" type="ORF">UFOPK4201_01850</name>
    <name evidence="10" type="ORF">UFOPK4371_01599</name>
</gene>
<dbReference type="Pfam" id="PF18313">
    <property type="entry name" value="TLP1_add_C"/>
    <property type="match status" value="1"/>
</dbReference>
<comment type="similarity">
    <text evidence="1">Belongs to the thiolase-like superfamily. Thiolase family.</text>
</comment>
<accession>A0A6J6ASE0</accession>
<evidence type="ECO:0000259" key="4">
    <source>
        <dbReference type="Pfam" id="PF18313"/>
    </source>
</evidence>
<sequence>MASELDPRLPIIVGTGQIMIRDASTEPLEPADLMAEALRQAEADSHGRGLLAGADQVLTVSELSWRYQNPALAVAERISASPRRLATSVIGGNLAGVMVARAAADIQRGDADVIVLSGGEATRTRSRLRKAGIDPQWSTQPQDVAPAESIGDQRPLVNEMESTRGLQMPVDIYPLFEIALRARLGLTIDQHIDRIGSLWSAFSEIAATNPNAWIRTPLSGPEITTPSAENRMITWPYTKRLCSNNQVDQGAALIITSVAAAERAGVPRDRWVFLHAGTEAIDHWNISNRVDLCSSPALRTAGRDAFALAGHGPDDISYFDLYSCFPSAVQIGAFELGLIPDSNVNGTGWGGIGASRPLTVTGGMTFAGGPYNNYVTHGLATMVDTLRKDSGAFGLCTANGGYTTEHAVLIASTTPPIAGAYLHSNPQAEVDALPRVECDDTWTGDVTIESATVVFADVPSHALVATRTPSGQRSWGRSSDAEFMNAAMTTELVGSGARRSADGTVSID</sequence>
<dbReference type="EMBL" id="CAEUNJ010000112">
    <property type="protein sequence ID" value="CAB4372803.1"/>
    <property type="molecule type" value="Genomic_DNA"/>
</dbReference>
<dbReference type="EMBL" id="CAFBOK010000022">
    <property type="protein sequence ID" value="CAB4974091.1"/>
    <property type="molecule type" value="Genomic_DNA"/>
</dbReference>
<dbReference type="InterPro" id="IPR055140">
    <property type="entry name" value="Thiolase_C_2"/>
</dbReference>
<dbReference type="AlphaFoldDB" id="A0A6J6ASE0"/>
<organism evidence="6">
    <name type="scientific">freshwater metagenome</name>
    <dbReference type="NCBI Taxonomy" id="449393"/>
    <lineage>
        <taxon>unclassified sequences</taxon>
        <taxon>metagenomes</taxon>
        <taxon>ecological metagenomes</taxon>
    </lineage>
</organism>
<keyword evidence="3" id="KW-0012">Acyltransferase</keyword>
<evidence type="ECO:0000313" key="9">
    <source>
        <dbReference type="EMBL" id="CAB4974091.1"/>
    </source>
</evidence>
<keyword evidence="2" id="KW-0808">Transferase</keyword>
<evidence type="ECO:0000313" key="6">
    <source>
        <dbReference type="EMBL" id="CAB4372803.1"/>
    </source>
</evidence>
<feature type="domain" description="Thiolase C-terminal" evidence="5">
    <location>
        <begin position="279"/>
        <end position="412"/>
    </location>
</feature>
<evidence type="ECO:0000313" key="10">
    <source>
        <dbReference type="EMBL" id="CAB5078451.1"/>
    </source>
</evidence>
<dbReference type="GO" id="GO:0016746">
    <property type="term" value="F:acyltransferase activity"/>
    <property type="evidence" value="ECO:0007669"/>
    <property type="project" value="UniProtKB-KW"/>
</dbReference>
<feature type="domain" description="Thiolase-like protein type 1 additional C-terminal" evidence="4">
    <location>
        <begin position="427"/>
        <end position="503"/>
    </location>
</feature>
<dbReference type="PANTHER" id="PTHR18919:SF139">
    <property type="entry name" value="THIOLASE-LIKE PROTEIN TYPE 1 ADDITIONAL C-TERMINAL DOMAIN-CONTAINING PROTEIN"/>
    <property type="match status" value="1"/>
</dbReference>
<evidence type="ECO:0000256" key="1">
    <source>
        <dbReference type="ARBA" id="ARBA00010982"/>
    </source>
</evidence>
<dbReference type="EMBL" id="CAEZVC010000087">
    <property type="protein sequence ID" value="CAB4628504.1"/>
    <property type="molecule type" value="Genomic_DNA"/>
</dbReference>
<evidence type="ECO:0000313" key="7">
    <source>
        <dbReference type="EMBL" id="CAB4628504.1"/>
    </source>
</evidence>
<name>A0A6J6ASE0_9ZZZZ</name>
<dbReference type="InterPro" id="IPR016039">
    <property type="entry name" value="Thiolase-like"/>
</dbReference>
<evidence type="ECO:0000256" key="3">
    <source>
        <dbReference type="ARBA" id="ARBA00023315"/>
    </source>
</evidence>
<evidence type="ECO:0000256" key="2">
    <source>
        <dbReference type="ARBA" id="ARBA00022679"/>
    </source>
</evidence>
<dbReference type="SUPFAM" id="SSF53901">
    <property type="entry name" value="Thiolase-like"/>
    <property type="match status" value="1"/>
</dbReference>
<dbReference type="Pfam" id="PF22691">
    <property type="entry name" value="Thiolase_C_1"/>
    <property type="match status" value="1"/>
</dbReference>
<dbReference type="EMBL" id="CAEZXY010000042">
    <property type="protein sequence ID" value="CAB4709732.1"/>
    <property type="molecule type" value="Genomic_DNA"/>
</dbReference>
<protein>
    <submittedName>
        <fullName evidence="6">Unannotated protein</fullName>
    </submittedName>
</protein>
<evidence type="ECO:0000313" key="8">
    <source>
        <dbReference type="EMBL" id="CAB4709732.1"/>
    </source>
</evidence>
<dbReference type="PANTHER" id="PTHR18919">
    <property type="entry name" value="ACETYL-COA C-ACYLTRANSFERASE"/>
    <property type="match status" value="1"/>
</dbReference>
<dbReference type="Gene3D" id="3.40.47.10">
    <property type="match status" value="1"/>
</dbReference>
<dbReference type="InterPro" id="IPR040771">
    <property type="entry name" value="TLP1_add_C"/>
</dbReference>
<reference evidence="6" key="1">
    <citation type="submission" date="2020-05" db="EMBL/GenBank/DDBJ databases">
        <authorList>
            <person name="Chiriac C."/>
            <person name="Salcher M."/>
            <person name="Ghai R."/>
            <person name="Kavagutti S V."/>
        </authorList>
    </citation>
    <scope>NUCLEOTIDE SEQUENCE</scope>
</reference>
<dbReference type="EMBL" id="CAFBRD010000113">
    <property type="protein sequence ID" value="CAB5078451.1"/>
    <property type="molecule type" value="Genomic_DNA"/>
</dbReference>
<dbReference type="Gene3D" id="2.40.50.840">
    <property type="match status" value="1"/>
</dbReference>
<evidence type="ECO:0000259" key="5">
    <source>
        <dbReference type="Pfam" id="PF22691"/>
    </source>
</evidence>